<keyword evidence="4 8" id="KW-0812">Transmembrane</keyword>
<feature type="transmembrane region" description="Helical" evidence="8">
    <location>
        <begin position="278"/>
        <end position="301"/>
    </location>
</feature>
<comment type="subcellular location">
    <subcellularLocation>
        <location evidence="1">Cell membrane</location>
        <topology evidence="1">Multi-pass membrane protein</topology>
    </subcellularLocation>
</comment>
<protein>
    <submittedName>
        <fullName evidence="9">Ktr system potassium uptake protein B</fullName>
    </submittedName>
</protein>
<accession>A0A449AUY7</accession>
<dbReference type="Pfam" id="PF02386">
    <property type="entry name" value="TrkH"/>
    <property type="match status" value="1"/>
</dbReference>
<feature type="transmembrane region" description="Helical" evidence="8">
    <location>
        <begin position="451"/>
        <end position="471"/>
    </location>
</feature>
<dbReference type="EMBL" id="LR215024">
    <property type="protein sequence ID" value="VEU70303.1"/>
    <property type="molecule type" value="Genomic_DNA"/>
</dbReference>
<dbReference type="GO" id="GO:0005886">
    <property type="term" value="C:plasma membrane"/>
    <property type="evidence" value="ECO:0007669"/>
    <property type="project" value="UniProtKB-SubCell"/>
</dbReference>
<evidence type="ECO:0000256" key="5">
    <source>
        <dbReference type="ARBA" id="ARBA00022989"/>
    </source>
</evidence>
<keyword evidence="6" id="KW-0406">Ion transport</keyword>
<keyword evidence="3" id="KW-1003">Cell membrane</keyword>
<sequence length="563" mass="63926">MKFSEKIARKFKQSKFKIALDKFWYWKSNISKLKYLLFVYFVIILISSLLLFSPWTQNLSPENEKISYLDAVFTTASAFSDTGLVVKNTFSHWNIFGQGIITILILFGGIGFFALKFFVITYIFRRRSSSLGDMMLIQTERGSTEERKTSRLIISSVKFLFITIFIFSIILSLYFYFTDIKTTSSILNSLNNEYINPKGNWGLAIRFGIFHTISAINNAGFDIISGKSLSPYYKDYFLQFCFIVLLIIGGIGYPVIYDLRCFILHKMRRKSRRYRFTLFTKVSLIMYLIVFLVGFISTSLFELLSQDPNSFWNRIDVSQANEPIKVSYNNYLEALKTNTLSESLKKFPELKNYYYYGNSFNKIFAIFFTSLSTRSAGFATFDLADLTKPSITIYTIMMVIGAAPASTGGGIRTTTFALFVMSIFSILAGWPRVRMFKRAINKDTVSMSSHVIGIALVILSLATLICATTLLSHNLEWVKELNNGNLDVKKFGMGSVLFEVASAFGTTGLSTGITQYLNATAKITLIVVMFVGQFGISSTLLVWKRKKNNSRKFEYVDGDIAIG</sequence>
<proteinExistence type="predicted"/>
<feature type="transmembrane region" description="Helical" evidence="8">
    <location>
        <begin position="236"/>
        <end position="257"/>
    </location>
</feature>
<evidence type="ECO:0000256" key="7">
    <source>
        <dbReference type="ARBA" id="ARBA00023136"/>
    </source>
</evidence>
<feature type="transmembrane region" description="Helical" evidence="8">
    <location>
        <begin position="35"/>
        <end position="55"/>
    </location>
</feature>
<dbReference type="RefSeq" id="WP_044888935.1">
    <property type="nucleotide sequence ID" value="NZ_LR215024.1"/>
</dbReference>
<keyword evidence="10" id="KW-1185">Reference proteome</keyword>
<evidence type="ECO:0000256" key="1">
    <source>
        <dbReference type="ARBA" id="ARBA00004651"/>
    </source>
</evidence>
<name>A0A449AUY7_9BACT</name>
<evidence type="ECO:0000313" key="9">
    <source>
        <dbReference type="EMBL" id="VEU70303.1"/>
    </source>
</evidence>
<feature type="transmembrane region" description="Helical" evidence="8">
    <location>
        <begin position="100"/>
        <end position="124"/>
    </location>
</feature>
<feature type="transmembrane region" description="Helical" evidence="8">
    <location>
        <begin position="157"/>
        <end position="177"/>
    </location>
</feature>
<dbReference type="InterPro" id="IPR003445">
    <property type="entry name" value="Cat_transpt"/>
</dbReference>
<evidence type="ECO:0000256" key="8">
    <source>
        <dbReference type="SAM" id="Phobius"/>
    </source>
</evidence>
<feature type="transmembrane region" description="Helical" evidence="8">
    <location>
        <begin position="409"/>
        <end position="430"/>
    </location>
</feature>
<dbReference type="KEGG" id="mgly:NCTC10194_00308"/>
<dbReference type="GO" id="GO:0030001">
    <property type="term" value="P:metal ion transport"/>
    <property type="evidence" value="ECO:0007669"/>
    <property type="project" value="UniProtKB-ARBA"/>
</dbReference>
<dbReference type="Proteomes" id="UP000290815">
    <property type="component" value="Chromosome"/>
</dbReference>
<evidence type="ECO:0000256" key="4">
    <source>
        <dbReference type="ARBA" id="ARBA00022692"/>
    </source>
</evidence>
<keyword evidence="7 8" id="KW-0472">Membrane</keyword>
<dbReference type="PANTHER" id="PTHR32024:SF1">
    <property type="entry name" value="KTR SYSTEM POTASSIUM UPTAKE PROTEIN B"/>
    <property type="match status" value="1"/>
</dbReference>
<organism evidence="9 10">
    <name type="scientific">Mycoplasmopsis glycophila</name>
    <dbReference type="NCBI Taxonomy" id="171285"/>
    <lineage>
        <taxon>Bacteria</taxon>
        <taxon>Bacillati</taxon>
        <taxon>Mycoplasmatota</taxon>
        <taxon>Mycoplasmoidales</taxon>
        <taxon>Metamycoplasmataceae</taxon>
        <taxon>Mycoplasmopsis</taxon>
    </lineage>
</organism>
<feature type="transmembrane region" description="Helical" evidence="8">
    <location>
        <begin position="523"/>
        <end position="543"/>
    </location>
</feature>
<dbReference type="GO" id="GO:0008324">
    <property type="term" value="F:monoatomic cation transmembrane transporter activity"/>
    <property type="evidence" value="ECO:0007669"/>
    <property type="project" value="InterPro"/>
</dbReference>
<evidence type="ECO:0000256" key="6">
    <source>
        <dbReference type="ARBA" id="ARBA00023065"/>
    </source>
</evidence>
<keyword evidence="2" id="KW-0813">Transport</keyword>
<reference evidence="9 10" key="1">
    <citation type="submission" date="2019-01" db="EMBL/GenBank/DDBJ databases">
        <authorList>
            <consortium name="Pathogen Informatics"/>
        </authorList>
    </citation>
    <scope>NUCLEOTIDE SEQUENCE [LARGE SCALE GENOMIC DNA]</scope>
    <source>
        <strain evidence="9 10">NCTC10194</strain>
    </source>
</reference>
<evidence type="ECO:0000313" key="10">
    <source>
        <dbReference type="Proteomes" id="UP000290815"/>
    </source>
</evidence>
<evidence type="ECO:0000256" key="3">
    <source>
        <dbReference type="ARBA" id="ARBA00022475"/>
    </source>
</evidence>
<dbReference type="AlphaFoldDB" id="A0A449AUY7"/>
<dbReference type="PANTHER" id="PTHR32024">
    <property type="entry name" value="TRK SYSTEM POTASSIUM UPTAKE PROTEIN TRKG-RELATED"/>
    <property type="match status" value="1"/>
</dbReference>
<gene>
    <name evidence="9" type="primary">ktrB</name>
    <name evidence="9" type="ORF">NCTC10194_00308</name>
</gene>
<evidence type="ECO:0000256" key="2">
    <source>
        <dbReference type="ARBA" id="ARBA00022448"/>
    </source>
</evidence>
<keyword evidence="5 8" id="KW-1133">Transmembrane helix</keyword>